<organism evidence="3 4">
    <name type="scientific">Microvirga arabica</name>
    <dbReference type="NCBI Taxonomy" id="1128671"/>
    <lineage>
        <taxon>Bacteria</taxon>
        <taxon>Pseudomonadati</taxon>
        <taxon>Pseudomonadota</taxon>
        <taxon>Alphaproteobacteria</taxon>
        <taxon>Hyphomicrobiales</taxon>
        <taxon>Methylobacteriaceae</taxon>
        <taxon>Microvirga</taxon>
    </lineage>
</organism>
<feature type="transmembrane region" description="Helical" evidence="1">
    <location>
        <begin position="33"/>
        <end position="54"/>
    </location>
</feature>
<keyword evidence="1" id="KW-1133">Transmembrane helix</keyword>
<reference evidence="3 4" key="1">
    <citation type="submission" date="2024-09" db="EMBL/GenBank/DDBJ databases">
        <title>Nodulacao em especies de Leguminosae Basais da Amazonia e Caracterizacao dos Rizobios e Bacterias Associadas aos Nodulos.</title>
        <authorList>
            <person name="Jambeiro I.C.A."/>
            <person name="Lopes I.S."/>
            <person name="Aguiar E.R.G.R."/>
            <person name="Santos A.F.J."/>
            <person name="Dos Santos J.M.F."/>
            <person name="Gross E."/>
        </authorList>
    </citation>
    <scope>NUCLEOTIDE SEQUENCE [LARGE SCALE GENOMIC DNA]</scope>
    <source>
        <strain evidence="3 4">BRUESC1165</strain>
    </source>
</reference>
<comment type="caution">
    <text evidence="3">The sequence shown here is derived from an EMBL/GenBank/DDBJ whole genome shotgun (WGS) entry which is preliminary data.</text>
</comment>
<sequence length="290" mass="31532">MVIGLDRLASGGNRAAADCLYRPIVLGRHGSRVIAIGSLILVLLLSLIVVRIAAEALILTGMSRQAARFQARSAWTGTGFTTAEAEQVVNHPVRRQIISNLMFLRSAGLVTAASSLMLSFVSVEERGEGALRLLVLIGGLAAVWFIARSRWIGTWMSRVIARALKRYTDLDTRDYAGLLHLAGEYAVMELKVQEGSWLARRPLQDLRLPEEGVLVLGVTHPDGRYEGAPRGRTVVQVGDTLVLYGRSSELAGLGRRRAGGEGEVERRVAVEVERRVEDGEAREGLTEPSG</sequence>
<feature type="domain" description="RCK C-terminal" evidence="2">
    <location>
        <begin position="173"/>
        <end position="259"/>
    </location>
</feature>
<evidence type="ECO:0000313" key="3">
    <source>
        <dbReference type="EMBL" id="MFC1457985.1"/>
    </source>
</evidence>
<feature type="transmembrane region" description="Helical" evidence="1">
    <location>
        <begin position="129"/>
        <end position="147"/>
    </location>
</feature>
<proteinExistence type="predicted"/>
<evidence type="ECO:0000259" key="2">
    <source>
        <dbReference type="PROSITE" id="PS51202"/>
    </source>
</evidence>
<evidence type="ECO:0000313" key="4">
    <source>
        <dbReference type="Proteomes" id="UP001593940"/>
    </source>
</evidence>
<dbReference type="PROSITE" id="PS51202">
    <property type="entry name" value="RCK_C"/>
    <property type="match status" value="1"/>
</dbReference>
<dbReference type="InterPro" id="IPR036721">
    <property type="entry name" value="RCK_C_sf"/>
</dbReference>
<dbReference type="InterPro" id="IPR006037">
    <property type="entry name" value="RCK_C"/>
</dbReference>
<dbReference type="SUPFAM" id="SSF116726">
    <property type="entry name" value="TrkA C-terminal domain-like"/>
    <property type="match status" value="1"/>
</dbReference>
<dbReference type="Gene3D" id="3.30.70.1450">
    <property type="entry name" value="Regulator of K+ conductance, C-terminal domain"/>
    <property type="match status" value="1"/>
</dbReference>
<accession>A0ABV6Y9X0</accession>
<protein>
    <submittedName>
        <fullName evidence="3">TrkA C-terminal domain-containing protein</fullName>
    </submittedName>
</protein>
<dbReference type="EMBL" id="JBHOMY010000038">
    <property type="protein sequence ID" value="MFC1457985.1"/>
    <property type="molecule type" value="Genomic_DNA"/>
</dbReference>
<dbReference type="Pfam" id="PF02080">
    <property type="entry name" value="TrkA_C"/>
    <property type="match status" value="1"/>
</dbReference>
<name>A0ABV6Y9X0_9HYPH</name>
<evidence type="ECO:0000256" key="1">
    <source>
        <dbReference type="SAM" id="Phobius"/>
    </source>
</evidence>
<keyword evidence="1" id="KW-0812">Transmembrane</keyword>
<dbReference type="Proteomes" id="UP001593940">
    <property type="component" value="Unassembled WGS sequence"/>
</dbReference>
<keyword evidence="4" id="KW-1185">Reference proteome</keyword>
<feature type="transmembrane region" description="Helical" evidence="1">
    <location>
        <begin position="102"/>
        <end position="123"/>
    </location>
</feature>
<dbReference type="RefSeq" id="WP_377030110.1">
    <property type="nucleotide sequence ID" value="NZ_JBHOMY010000038.1"/>
</dbReference>
<keyword evidence="1" id="KW-0472">Membrane</keyword>
<gene>
    <name evidence="3" type="ORF">ACETIH_14960</name>
</gene>